<organism evidence="1 2">
    <name type="scientific">Rhodoblastus sphagnicola</name>
    <dbReference type="NCBI Taxonomy" id="333368"/>
    <lineage>
        <taxon>Bacteria</taxon>
        <taxon>Pseudomonadati</taxon>
        <taxon>Pseudomonadota</taxon>
        <taxon>Alphaproteobacteria</taxon>
        <taxon>Hyphomicrobiales</taxon>
        <taxon>Rhodoblastaceae</taxon>
        <taxon>Rhodoblastus</taxon>
    </lineage>
</organism>
<name>A0A2S6NAF9_9HYPH</name>
<reference evidence="1 2" key="1">
    <citation type="journal article" date="2018" name="Arch. Microbiol.">
        <title>New insights into the metabolic potential of the phototrophic purple bacterium Rhodopila globiformis DSM 161(T) from its draft genome sequence and evidence for a vanadium-dependent nitrogenase.</title>
        <authorList>
            <person name="Imhoff J.F."/>
            <person name="Rahn T."/>
            <person name="Kunzel S."/>
            <person name="Neulinger S.C."/>
        </authorList>
    </citation>
    <scope>NUCLEOTIDE SEQUENCE [LARGE SCALE GENOMIC DNA]</scope>
    <source>
        <strain evidence="1 2">DSM 16996</strain>
    </source>
</reference>
<evidence type="ECO:0000313" key="1">
    <source>
        <dbReference type="EMBL" id="PPQ31608.1"/>
    </source>
</evidence>
<sequence length="103" mass="10735">MLAGGDIASTSIAMLDTEPAWPPGALSSNYGETKTGAALVFPIVLPSAADTTERHQHNKTITHANDDEPIRIYAGGDVGGASGSDGRAVPSQWNVHYNMISIT</sequence>
<dbReference type="AlphaFoldDB" id="A0A2S6NAF9"/>
<gene>
    <name evidence="1" type="ORF">CCR94_08650</name>
</gene>
<accession>A0A2S6NAF9</accession>
<protein>
    <submittedName>
        <fullName evidence="1">Uncharacterized protein</fullName>
    </submittedName>
</protein>
<evidence type="ECO:0000313" key="2">
    <source>
        <dbReference type="Proteomes" id="UP000239089"/>
    </source>
</evidence>
<keyword evidence="2" id="KW-1185">Reference proteome</keyword>
<proteinExistence type="predicted"/>
<dbReference type="EMBL" id="NHSJ01000055">
    <property type="protein sequence ID" value="PPQ31608.1"/>
    <property type="molecule type" value="Genomic_DNA"/>
</dbReference>
<comment type="caution">
    <text evidence="1">The sequence shown here is derived from an EMBL/GenBank/DDBJ whole genome shotgun (WGS) entry which is preliminary data.</text>
</comment>
<dbReference type="Proteomes" id="UP000239089">
    <property type="component" value="Unassembled WGS sequence"/>
</dbReference>